<dbReference type="RefSeq" id="WP_093338342.1">
    <property type="nucleotide sequence ID" value="NZ_FOUY01000004.1"/>
</dbReference>
<dbReference type="Gene3D" id="3.40.50.1820">
    <property type="entry name" value="alpha/beta hydrolase"/>
    <property type="match status" value="1"/>
</dbReference>
<dbReference type="AlphaFoldDB" id="A0A1I4UG64"/>
<dbReference type="SUPFAM" id="SSF53474">
    <property type="entry name" value="alpha/beta-Hydrolases"/>
    <property type="match status" value="1"/>
</dbReference>
<dbReference type="InterPro" id="IPR000073">
    <property type="entry name" value="AB_hydrolase_1"/>
</dbReference>
<feature type="domain" description="AB hydrolase-1" evidence="2">
    <location>
        <begin position="31"/>
        <end position="254"/>
    </location>
</feature>
<dbReference type="PANTHER" id="PTHR43798">
    <property type="entry name" value="MONOACYLGLYCEROL LIPASE"/>
    <property type="match status" value="1"/>
</dbReference>
<reference evidence="3 4" key="1">
    <citation type="submission" date="2016-10" db="EMBL/GenBank/DDBJ databases">
        <authorList>
            <person name="de Groot N.N."/>
        </authorList>
    </citation>
    <scope>NUCLEOTIDE SEQUENCE [LARGE SCALE GENOMIC DNA]</scope>
    <source>
        <strain evidence="3 4">CGMCC 4.1877</strain>
    </source>
</reference>
<name>A0A1I4UG64_PSUAM</name>
<dbReference type="GO" id="GO:0016787">
    <property type="term" value="F:hydrolase activity"/>
    <property type="evidence" value="ECO:0007669"/>
    <property type="project" value="UniProtKB-KW"/>
</dbReference>
<dbReference type="GO" id="GO:0016020">
    <property type="term" value="C:membrane"/>
    <property type="evidence" value="ECO:0007669"/>
    <property type="project" value="TreeGrafter"/>
</dbReference>
<sequence length="264" mass="28373">MTVTGAHTEEREVRVGPLTARVLVGGTGEPLLFLHGAAGLMWDPFLDGLAASHTVYAVHHPGSGEGEDLSHLPGIWELVLFYDELLDALGLDRVTVVGHSFGGMVAAELAANSPRRVDRLVLLAPIGLWLDEHPIPDIAGMPPTELPALVLADPTGPLARAMEVPADDPQAQFEAAMRMASILHFIWPIPDKGLDRRIHRVSAPTLLVWGEQDRLVDPAYGPAFVGHLRDARLVTVPDAGHLPHLENPAPVAEAVHGFLDTKES</sequence>
<dbReference type="Pfam" id="PF12697">
    <property type="entry name" value="Abhydrolase_6"/>
    <property type="match status" value="1"/>
</dbReference>
<accession>A0A1I4UG64</accession>
<evidence type="ECO:0000313" key="3">
    <source>
        <dbReference type="EMBL" id="SFM87841.1"/>
    </source>
</evidence>
<gene>
    <name evidence="3" type="ORF">SAMN05216207_100473</name>
</gene>
<evidence type="ECO:0000259" key="2">
    <source>
        <dbReference type="Pfam" id="PF12697"/>
    </source>
</evidence>
<dbReference type="InterPro" id="IPR050266">
    <property type="entry name" value="AB_hydrolase_sf"/>
</dbReference>
<evidence type="ECO:0000313" key="4">
    <source>
        <dbReference type="Proteomes" id="UP000199614"/>
    </source>
</evidence>
<dbReference type="Proteomes" id="UP000199614">
    <property type="component" value="Unassembled WGS sequence"/>
</dbReference>
<dbReference type="STRING" id="260086.SAMN05216207_100473"/>
<dbReference type="EMBL" id="FOUY01000004">
    <property type="protein sequence ID" value="SFM87841.1"/>
    <property type="molecule type" value="Genomic_DNA"/>
</dbReference>
<dbReference type="PRINTS" id="PR00111">
    <property type="entry name" value="ABHYDROLASE"/>
</dbReference>
<dbReference type="OrthoDB" id="3249793at2"/>
<protein>
    <submittedName>
        <fullName evidence="3">Pimeloyl-ACP methyl ester carboxylesterase</fullName>
    </submittedName>
</protein>
<keyword evidence="1" id="KW-0378">Hydrolase</keyword>
<evidence type="ECO:0000256" key="1">
    <source>
        <dbReference type="ARBA" id="ARBA00022801"/>
    </source>
</evidence>
<dbReference type="PANTHER" id="PTHR43798:SF31">
    <property type="entry name" value="AB HYDROLASE SUPERFAMILY PROTEIN YCLE"/>
    <property type="match status" value="1"/>
</dbReference>
<organism evidence="3 4">
    <name type="scientific">Pseudonocardia ammonioxydans</name>
    <dbReference type="NCBI Taxonomy" id="260086"/>
    <lineage>
        <taxon>Bacteria</taxon>
        <taxon>Bacillati</taxon>
        <taxon>Actinomycetota</taxon>
        <taxon>Actinomycetes</taxon>
        <taxon>Pseudonocardiales</taxon>
        <taxon>Pseudonocardiaceae</taxon>
        <taxon>Pseudonocardia</taxon>
    </lineage>
</organism>
<proteinExistence type="predicted"/>
<dbReference type="InterPro" id="IPR029058">
    <property type="entry name" value="AB_hydrolase_fold"/>
</dbReference>
<keyword evidence="4" id="KW-1185">Reference proteome</keyword>